<feature type="transmembrane region" description="Helical" evidence="4">
    <location>
        <begin position="98"/>
        <end position="117"/>
    </location>
</feature>
<evidence type="ECO:0000256" key="1">
    <source>
        <dbReference type="ARBA" id="ARBA00008655"/>
    </source>
</evidence>
<evidence type="ECO:0000256" key="3">
    <source>
        <dbReference type="ARBA" id="ARBA00023315"/>
    </source>
</evidence>
<evidence type="ECO:0000313" key="6">
    <source>
        <dbReference type="EMBL" id="KAJ8926307.1"/>
    </source>
</evidence>
<evidence type="ECO:0000259" key="5">
    <source>
        <dbReference type="Pfam" id="PF16076"/>
    </source>
</evidence>
<feature type="domain" description="Acyltransferase C-terminal" evidence="5">
    <location>
        <begin position="1"/>
        <end position="79"/>
    </location>
</feature>
<accession>A0AAV8WJP7</accession>
<evidence type="ECO:0000313" key="7">
    <source>
        <dbReference type="Proteomes" id="UP001162156"/>
    </source>
</evidence>
<evidence type="ECO:0000256" key="2">
    <source>
        <dbReference type="ARBA" id="ARBA00022679"/>
    </source>
</evidence>
<dbReference type="GO" id="GO:0012505">
    <property type="term" value="C:endomembrane system"/>
    <property type="evidence" value="ECO:0007669"/>
    <property type="project" value="TreeGrafter"/>
</dbReference>
<keyword evidence="4" id="KW-0472">Membrane</keyword>
<reference evidence="6" key="1">
    <citation type="journal article" date="2023" name="Insect Mol. Biol.">
        <title>Genome sequencing provides insights into the evolution of gene families encoding plant cell wall-degrading enzymes in longhorned beetles.</title>
        <authorList>
            <person name="Shin N.R."/>
            <person name="Okamura Y."/>
            <person name="Kirsch R."/>
            <person name="Pauchet Y."/>
        </authorList>
    </citation>
    <scope>NUCLEOTIDE SEQUENCE</scope>
    <source>
        <strain evidence="6">RBIC_L_NR</strain>
    </source>
</reference>
<dbReference type="Pfam" id="PF16076">
    <property type="entry name" value="Acyltransf_C"/>
    <property type="match status" value="1"/>
</dbReference>
<dbReference type="EMBL" id="JANEYF010005928">
    <property type="protein sequence ID" value="KAJ8926307.1"/>
    <property type="molecule type" value="Genomic_DNA"/>
</dbReference>
<dbReference type="GO" id="GO:0003841">
    <property type="term" value="F:1-acylglycerol-3-phosphate O-acyltransferase activity"/>
    <property type="evidence" value="ECO:0007669"/>
    <property type="project" value="TreeGrafter"/>
</dbReference>
<evidence type="ECO:0000256" key="4">
    <source>
        <dbReference type="SAM" id="Phobius"/>
    </source>
</evidence>
<keyword evidence="4" id="KW-1133">Transmembrane helix</keyword>
<protein>
    <recommendedName>
        <fullName evidence="5">Acyltransferase C-terminal domain-containing protein</fullName>
    </recommendedName>
</protein>
<dbReference type="AlphaFoldDB" id="A0AAV8WJP7"/>
<dbReference type="PANTHER" id="PTHR10983:SF24">
    <property type="entry name" value="1-ACYLGLYCEROL-3-PHOSPHATE O-ACYLTRANSFERASE 3, ISOFORM E-RELATED"/>
    <property type="match status" value="1"/>
</dbReference>
<proteinExistence type="inferred from homology"/>
<comment type="caution">
    <text evidence="6">The sequence shown here is derived from an EMBL/GenBank/DDBJ whole genome shotgun (WGS) entry which is preliminary data.</text>
</comment>
<organism evidence="6 7">
    <name type="scientific">Rhamnusium bicolor</name>
    <dbReference type="NCBI Taxonomy" id="1586634"/>
    <lineage>
        <taxon>Eukaryota</taxon>
        <taxon>Metazoa</taxon>
        <taxon>Ecdysozoa</taxon>
        <taxon>Arthropoda</taxon>
        <taxon>Hexapoda</taxon>
        <taxon>Insecta</taxon>
        <taxon>Pterygota</taxon>
        <taxon>Neoptera</taxon>
        <taxon>Endopterygota</taxon>
        <taxon>Coleoptera</taxon>
        <taxon>Polyphaga</taxon>
        <taxon>Cucujiformia</taxon>
        <taxon>Chrysomeloidea</taxon>
        <taxon>Cerambycidae</taxon>
        <taxon>Lepturinae</taxon>
        <taxon>Rhagiini</taxon>
        <taxon>Rhamnusium</taxon>
    </lineage>
</organism>
<comment type="similarity">
    <text evidence="1">Belongs to the 1-acyl-sn-glycerol-3-phosphate acyltransferase family.</text>
</comment>
<name>A0AAV8WJP7_9CUCU</name>
<sequence>MLFGKPLVAHMYMKRIPMEDLPKTEAEQETFLRDMFVEKDKLRDSFLKTGDFFATSGVPRIEPFELPKRMNSLFVMLFWSICTVLPLSYYLVKLLLNGELLYFSIGASIFGAFYLLLNKTIGMSEIKKGSSYGTTTTPKKTE</sequence>
<gene>
    <name evidence="6" type="ORF">NQ314_021323</name>
</gene>
<dbReference type="PANTHER" id="PTHR10983">
    <property type="entry name" value="1-ACYLGLYCEROL-3-PHOSPHATE ACYLTRANSFERASE-RELATED"/>
    <property type="match status" value="1"/>
</dbReference>
<dbReference type="Proteomes" id="UP001162156">
    <property type="component" value="Unassembled WGS sequence"/>
</dbReference>
<feature type="transmembrane region" description="Helical" evidence="4">
    <location>
        <begin position="73"/>
        <end position="92"/>
    </location>
</feature>
<keyword evidence="3" id="KW-0012">Acyltransferase</keyword>
<keyword evidence="7" id="KW-1185">Reference proteome</keyword>
<keyword evidence="2" id="KW-0808">Transferase</keyword>
<keyword evidence="4" id="KW-0812">Transmembrane</keyword>
<dbReference type="InterPro" id="IPR032098">
    <property type="entry name" value="Acyltransf_C"/>
</dbReference>